<name>A0A2L2T0R5_9HYPO</name>
<dbReference type="OrthoDB" id="5093377at2759"/>
<sequence length="388" mass="43313">MSKSTKSTDVNPSGFPRPIAETSCPGSWPAMTKSPGSVEKTCHPLLGTNMQRALDALKDEAKLTNPSPSNSKTGCQVYFKKGEAYITPAPDLWLPSRGGMHINQDTVLIRPNVPPSSQMDPWVHKSEKLTDLRERLNAQAKRLVKADTEIGRQLSELIKARDEVSARDKTINVLEKAAKVLSAELKEAKDDAKAKKASVMTAKAEARKYQSKTVDLQSKLAIAEKNEEFLKGRLMQSEKDGKTREARMEELILENQDMALELDIQKEDHQEACENAKLAFEDELLTYGEVIQDVIIEREEFQRKLKVAEDAIEPLKCDLATCRVDLNQAQWALESLKYGPTGEQAEVQCITGQTDLTEEGEPQTDDEEDHDEGLAETEEGEDSEWVMP</sequence>
<feature type="compositionally biased region" description="Acidic residues" evidence="2">
    <location>
        <begin position="356"/>
        <end position="388"/>
    </location>
</feature>
<evidence type="ECO:0000256" key="2">
    <source>
        <dbReference type="SAM" id="MobiDB-lite"/>
    </source>
</evidence>
<dbReference type="EMBL" id="LN649232">
    <property type="protein sequence ID" value="CEI38629.1"/>
    <property type="molecule type" value="Genomic_DNA"/>
</dbReference>
<proteinExistence type="predicted"/>
<feature type="compositionally biased region" description="Polar residues" evidence="2">
    <location>
        <begin position="1"/>
        <end position="11"/>
    </location>
</feature>
<feature type="region of interest" description="Disordered" evidence="2">
    <location>
        <begin position="1"/>
        <end position="39"/>
    </location>
</feature>
<evidence type="ECO:0000313" key="3">
    <source>
        <dbReference type="EMBL" id="CEI38629.1"/>
    </source>
</evidence>
<keyword evidence="4" id="KW-1185">Reference proteome</keyword>
<evidence type="ECO:0000256" key="1">
    <source>
        <dbReference type="SAM" id="Coils"/>
    </source>
</evidence>
<dbReference type="AlphaFoldDB" id="A0A2L2T0R5"/>
<organism evidence="3 4">
    <name type="scientific">Fusarium venenatum</name>
    <dbReference type="NCBI Taxonomy" id="56646"/>
    <lineage>
        <taxon>Eukaryota</taxon>
        <taxon>Fungi</taxon>
        <taxon>Dikarya</taxon>
        <taxon>Ascomycota</taxon>
        <taxon>Pezizomycotina</taxon>
        <taxon>Sordariomycetes</taxon>
        <taxon>Hypocreomycetidae</taxon>
        <taxon>Hypocreales</taxon>
        <taxon>Nectriaceae</taxon>
        <taxon>Fusarium</taxon>
    </lineage>
</organism>
<protein>
    <submittedName>
        <fullName evidence="3">Uncharacterized protein</fullName>
    </submittedName>
</protein>
<dbReference type="RefSeq" id="XP_025581024.1">
    <property type="nucleotide sequence ID" value="XM_025726460.2"/>
</dbReference>
<keyword evidence="1" id="KW-0175">Coiled coil</keyword>
<dbReference type="KEGG" id="fvn:FVRRES_11320"/>
<evidence type="ECO:0000313" key="4">
    <source>
        <dbReference type="Proteomes" id="UP000245910"/>
    </source>
</evidence>
<dbReference type="GeneID" id="37262956"/>
<reference evidence="4" key="1">
    <citation type="submission" date="2014-10" db="EMBL/GenBank/DDBJ databases">
        <authorList>
            <person name="King R."/>
        </authorList>
    </citation>
    <scope>NUCLEOTIDE SEQUENCE [LARGE SCALE GENOMIC DNA]</scope>
    <source>
        <strain evidence="4">A3/5</strain>
    </source>
</reference>
<accession>A0A2L2T0R5</accession>
<feature type="coiled-coil region" evidence="1">
    <location>
        <begin position="126"/>
        <end position="311"/>
    </location>
</feature>
<feature type="region of interest" description="Disordered" evidence="2">
    <location>
        <begin position="349"/>
        <end position="388"/>
    </location>
</feature>
<dbReference type="Proteomes" id="UP000245910">
    <property type="component" value="Chromosome IIII"/>
</dbReference>